<keyword evidence="3" id="KW-0645">Protease</keyword>
<dbReference type="GO" id="GO:0006508">
    <property type="term" value="P:proteolysis"/>
    <property type="evidence" value="ECO:0007669"/>
    <property type="project" value="UniProtKB-KW"/>
</dbReference>
<dbReference type="Proteomes" id="UP001575652">
    <property type="component" value="Unassembled WGS sequence"/>
</dbReference>
<comment type="caution">
    <text evidence="3">The sequence shown here is derived from an EMBL/GenBank/DDBJ whole genome shotgun (WGS) entry which is preliminary data.</text>
</comment>
<proteinExistence type="predicted"/>
<keyword evidence="3" id="KW-0378">Hydrolase</keyword>
<dbReference type="GO" id="GO:0008233">
    <property type="term" value="F:peptidase activity"/>
    <property type="evidence" value="ECO:0007669"/>
    <property type="project" value="UniProtKB-KW"/>
</dbReference>
<dbReference type="SUPFAM" id="SSF50494">
    <property type="entry name" value="Trypsin-like serine proteases"/>
    <property type="match status" value="1"/>
</dbReference>
<evidence type="ECO:0000313" key="3">
    <source>
        <dbReference type="EMBL" id="MFB0834772.1"/>
    </source>
</evidence>
<organism evidence="3 4">
    <name type="scientific">Arthrobacter halodurans</name>
    <dbReference type="NCBI Taxonomy" id="516699"/>
    <lineage>
        <taxon>Bacteria</taxon>
        <taxon>Bacillati</taxon>
        <taxon>Actinomycetota</taxon>
        <taxon>Actinomycetes</taxon>
        <taxon>Micrococcales</taxon>
        <taxon>Micrococcaceae</taxon>
        <taxon>Arthrobacter</taxon>
    </lineage>
</organism>
<evidence type="ECO:0000256" key="1">
    <source>
        <dbReference type="ARBA" id="ARBA00022729"/>
    </source>
</evidence>
<gene>
    <name evidence="3" type="ORF">ACETWP_09250</name>
</gene>
<dbReference type="InterPro" id="IPR009003">
    <property type="entry name" value="Peptidase_S1_PA"/>
</dbReference>
<evidence type="ECO:0000313" key="4">
    <source>
        <dbReference type="Proteomes" id="UP001575652"/>
    </source>
</evidence>
<protein>
    <submittedName>
        <fullName evidence="3">Serine protease</fullName>
        <ecNumber evidence="3">3.4.21.-</ecNumber>
    </submittedName>
</protein>
<keyword evidence="1 2" id="KW-0732">Signal</keyword>
<accession>A0ABV4URA0</accession>
<reference evidence="3 4" key="1">
    <citation type="submission" date="2024-09" db="EMBL/GenBank/DDBJ databases">
        <authorList>
            <person name="Salinas-Garcia M.A."/>
            <person name="Prieme A."/>
        </authorList>
    </citation>
    <scope>NUCLEOTIDE SEQUENCE [LARGE SCALE GENOMIC DNA]</scope>
    <source>
        <strain evidence="3 4">DSM 21081</strain>
    </source>
</reference>
<evidence type="ECO:0000256" key="2">
    <source>
        <dbReference type="SAM" id="SignalP"/>
    </source>
</evidence>
<name>A0ABV4URA0_9MICC</name>
<feature type="chain" id="PRO_5046987449" evidence="2">
    <location>
        <begin position="29"/>
        <end position="328"/>
    </location>
</feature>
<dbReference type="EC" id="3.4.21.-" evidence="3"/>
<dbReference type="EMBL" id="JBHDLJ010000006">
    <property type="protein sequence ID" value="MFB0834772.1"/>
    <property type="molecule type" value="Genomic_DNA"/>
</dbReference>
<dbReference type="Gene3D" id="2.40.10.10">
    <property type="entry name" value="Trypsin-like serine proteases"/>
    <property type="match status" value="2"/>
</dbReference>
<feature type="signal peptide" evidence="2">
    <location>
        <begin position="1"/>
        <end position="28"/>
    </location>
</feature>
<sequence>MGKHHLGFGLVAVAALVSALAASAPAQAATSAQPAVASHTVAATETPDGYWTSERMRSAVPGDVLADRAVWRASSTAVGHVARGLEQRVAGIEAKASAQTKAAKPKPNALSTAESVVPHIGKVFFTLGGQNYVCSGNSVAAANKNTVSTAGHCLNEGPGAFATNFTFVPAYDNGAAPYGQWNARSLHAPTQWSNAGDMTYDTGFAVVSPRNGQNLADVVGASGLSFNAARGQTYKAFGYPAASPFTGQKLISCTGPASNDPYNPQFAAQGIPCDMTGGSSGGPWFLGTSSSGYQNTVNSYGYGSRSTVMYGPYWGSVVQSTYQTAASS</sequence>
<dbReference type="PANTHER" id="PTHR15462">
    <property type="entry name" value="SERINE PROTEASE"/>
    <property type="match status" value="1"/>
</dbReference>
<dbReference type="InterPro" id="IPR043504">
    <property type="entry name" value="Peptidase_S1_PA_chymotrypsin"/>
</dbReference>
<keyword evidence="4" id="KW-1185">Reference proteome</keyword>
<dbReference type="InterPro" id="IPR050966">
    <property type="entry name" value="Glutamyl_endopeptidase"/>
</dbReference>
<dbReference type="RefSeq" id="WP_373971944.1">
    <property type="nucleotide sequence ID" value="NZ_JBHDLJ010000006.1"/>
</dbReference>